<dbReference type="EMBL" id="GFPF01001460">
    <property type="protein sequence ID" value="MAA12606.1"/>
    <property type="molecule type" value="Transcribed_RNA"/>
</dbReference>
<dbReference type="AlphaFoldDB" id="A0A224Y4X7"/>
<reference evidence="1" key="1">
    <citation type="journal article" date="2017" name="Parasit. Vectors">
        <title>Sialotranscriptomics of Rhipicephalus zambeziensis reveals intricate expression profiles of secretory proteins and suggests tight temporal transcriptional regulation during blood-feeding.</title>
        <authorList>
            <person name="de Castro M.H."/>
            <person name="de Klerk D."/>
            <person name="Pienaar R."/>
            <person name="Rees D.J.G."/>
            <person name="Mans B.J."/>
        </authorList>
    </citation>
    <scope>NUCLEOTIDE SEQUENCE</scope>
    <source>
        <tissue evidence="1">Salivary glands</tissue>
    </source>
</reference>
<evidence type="ECO:0000313" key="1">
    <source>
        <dbReference type="EMBL" id="MAA12606.1"/>
    </source>
</evidence>
<organism evidence="1">
    <name type="scientific">Rhipicephalus zambeziensis</name>
    <dbReference type="NCBI Taxonomy" id="60191"/>
    <lineage>
        <taxon>Eukaryota</taxon>
        <taxon>Metazoa</taxon>
        <taxon>Ecdysozoa</taxon>
        <taxon>Arthropoda</taxon>
        <taxon>Chelicerata</taxon>
        <taxon>Arachnida</taxon>
        <taxon>Acari</taxon>
        <taxon>Parasitiformes</taxon>
        <taxon>Ixodida</taxon>
        <taxon>Ixodoidea</taxon>
        <taxon>Ixodidae</taxon>
        <taxon>Rhipicephalinae</taxon>
        <taxon>Rhipicephalus</taxon>
        <taxon>Rhipicephalus</taxon>
    </lineage>
</organism>
<sequence length="91" mass="10402">MKRTDRKSAHTQLLQTNTCHLFLLYHLLPTITSSKVHFQHTKYTALSTSATRSNLDKNHTVTDVAQHACTPLFTTRYTHDDGQDHMHTSVP</sequence>
<proteinExistence type="predicted"/>
<protein>
    <submittedName>
        <fullName evidence="1">Uncharacterized protein</fullName>
    </submittedName>
</protein>
<accession>A0A224Y4X7</accession>
<name>A0A224Y4X7_9ACAR</name>